<dbReference type="HOGENOM" id="CLU_2761671_0_0_1"/>
<reference evidence="1 3" key="2">
    <citation type="journal article" date="2014" name="BMC Genomics">
        <title>An improved genome release (version Mt4.0) for the model legume Medicago truncatula.</title>
        <authorList>
            <person name="Tang H."/>
            <person name="Krishnakumar V."/>
            <person name="Bidwell S."/>
            <person name="Rosen B."/>
            <person name="Chan A."/>
            <person name="Zhou S."/>
            <person name="Gentzbittel L."/>
            <person name="Childs K.L."/>
            <person name="Yandell M."/>
            <person name="Gundlach H."/>
            <person name="Mayer K.F."/>
            <person name="Schwartz D.C."/>
            <person name="Town C.D."/>
        </authorList>
    </citation>
    <scope>GENOME REANNOTATION</scope>
    <source>
        <strain evidence="2 3">cv. Jemalong A17</strain>
    </source>
</reference>
<proteinExistence type="predicted"/>
<keyword evidence="3" id="KW-1185">Reference proteome</keyword>
<protein>
    <submittedName>
        <fullName evidence="1 2">Uncharacterized protein</fullName>
    </submittedName>
</protein>
<sequence>MNVGDYLGKIEGTMFEFQLCSECETILDRIMLRFLFCSVANHYKMVNGRSRSDEENLNPFCGNGVVDSSK</sequence>
<dbReference type="EnsemblPlants" id="AES81912">
    <property type="protein sequence ID" value="AES81912"/>
    <property type="gene ID" value="MTR_7g102250"/>
</dbReference>
<dbReference type="AlphaFoldDB" id="G7L3X3"/>
<evidence type="ECO:0000313" key="1">
    <source>
        <dbReference type="EMBL" id="AES81912.1"/>
    </source>
</evidence>
<dbReference type="PaxDb" id="3880-AES81912"/>
<reference evidence="2" key="3">
    <citation type="submission" date="2015-04" db="UniProtKB">
        <authorList>
            <consortium name="EnsemblPlants"/>
        </authorList>
    </citation>
    <scope>IDENTIFICATION</scope>
    <source>
        <strain evidence="2">cv. Jemalong A17</strain>
    </source>
</reference>
<evidence type="ECO:0000313" key="2">
    <source>
        <dbReference type="EnsemblPlants" id="AES81912"/>
    </source>
</evidence>
<accession>G7L3X3</accession>
<reference evidence="1 3" key="1">
    <citation type="journal article" date="2011" name="Nature">
        <title>The Medicago genome provides insight into the evolution of rhizobial symbioses.</title>
        <authorList>
            <person name="Young N.D."/>
            <person name="Debelle F."/>
            <person name="Oldroyd G.E."/>
            <person name="Geurts R."/>
            <person name="Cannon S.B."/>
            <person name="Udvardi M.K."/>
            <person name="Benedito V.A."/>
            <person name="Mayer K.F."/>
            <person name="Gouzy J."/>
            <person name="Schoof H."/>
            <person name="Van de Peer Y."/>
            <person name="Proost S."/>
            <person name="Cook D.R."/>
            <person name="Meyers B.C."/>
            <person name="Spannagl M."/>
            <person name="Cheung F."/>
            <person name="De Mita S."/>
            <person name="Krishnakumar V."/>
            <person name="Gundlach H."/>
            <person name="Zhou S."/>
            <person name="Mudge J."/>
            <person name="Bharti A.K."/>
            <person name="Murray J.D."/>
            <person name="Naoumkina M.A."/>
            <person name="Rosen B."/>
            <person name="Silverstein K.A."/>
            <person name="Tang H."/>
            <person name="Rombauts S."/>
            <person name="Zhao P.X."/>
            <person name="Zhou P."/>
            <person name="Barbe V."/>
            <person name="Bardou P."/>
            <person name="Bechner M."/>
            <person name="Bellec A."/>
            <person name="Berger A."/>
            <person name="Berges H."/>
            <person name="Bidwell S."/>
            <person name="Bisseling T."/>
            <person name="Choisne N."/>
            <person name="Couloux A."/>
            <person name="Denny R."/>
            <person name="Deshpande S."/>
            <person name="Dai X."/>
            <person name="Doyle J.J."/>
            <person name="Dudez A.M."/>
            <person name="Farmer A.D."/>
            <person name="Fouteau S."/>
            <person name="Franken C."/>
            <person name="Gibelin C."/>
            <person name="Gish J."/>
            <person name="Goldstein S."/>
            <person name="Gonzalez A.J."/>
            <person name="Green P.J."/>
            <person name="Hallab A."/>
            <person name="Hartog M."/>
            <person name="Hua A."/>
            <person name="Humphray S.J."/>
            <person name="Jeong D.H."/>
            <person name="Jing Y."/>
            <person name="Jocker A."/>
            <person name="Kenton S.M."/>
            <person name="Kim D.J."/>
            <person name="Klee K."/>
            <person name="Lai H."/>
            <person name="Lang C."/>
            <person name="Lin S."/>
            <person name="Macmil S.L."/>
            <person name="Magdelenat G."/>
            <person name="Matthews L."/>
            <person name="McCorrison J."/>
            <person name="Monaghan E.L."/>
            <person name="Mun J.H."/>
            <person name="Najar F.Z."/>
            <person name="Nicholson C."/>
            <person name="Noirot C."/>
            <person name="O'Bleness M."/>
            <person name="Paule C.R."/>
            <person name="Poulain J."/>
            <person name="Prion F."/>
            <person name="Qin B."/>
            <person name="Qu C."/>
            <person name="Retzel E.F."/>
            <person name="Riddle C."/>
            <person name="Sallet E."/>
            <person name="Samain S."/>
            <person name="Samson N."/>
            <person name="Sanders I."/>
            <person name="Saurat O."/>
            <person name="Scarpelli C."/>
            <person name="Schiex T."/>
            <person name="Segurens B."/>
            <person name="Severin A.J."/>
            <person name="Sherrier D.J."/>
            <person name="Shi R."/>
            <person name="Sims S."/>
            <person name="Singer S.R."/>
            <person name="Sinharoy S."/>
            <person name="Sterck L."/>
            <person name="Viollet A."/>
            <person name="Wang B.B."/>
            <person name="Wang K."/>
            <person name="Wang M."/>
            <person name="Wang X."/>
            <person name="Warfsmann J."/>
            <person name="Weissenbach J."/>
            <person name="White D.D."/>
            <person name="White J.D."/>
            <person name="Wiley G.B."/>
            <person name="Wincker P."/>
            <person name="Xing Y."/>
            <person name="Yang L."/>
            <person name="Yao Z."/>
            <person name="Ying F."/>
            <person name="Zhai J."/>
            <person name="Zhou L."/>
            <person name="Zuber A."/>
            <person name="Denarie J."/>
            <person name="Dixon R.A."/>
            <person name="May G.D."/>
            <person name="Schwartz D.C."/>
            <person name="Rogers J."/>
            <person name="Quetier F."/>
            <person name="Town C.D."/>
            <person name="Roe B.A."/>
        </authorList>
    </citation>
    <scope>NUCLEOTIDE SEQUENCE [LARGE SCALE GENOMIC DNA]</scope>
    <source>
        <strain evidence="1">A17</strain>
        <strain evidence="2 3">cv. Jemalong A17</strain>
    </source>
</reference>
<dbReference type="Proteomes" id="UP000002051">
    <property type="component" value="Unassembled WGS sequence"/>
</dbReference>
<organism evidence="1 3">
    <name type="scientific">Medicago truncatula</name>
    <name type="common">Barrel medic</name>
    <name type="synonym">Medicago tribuloides</name>
    <dbReference type="NCBI Taxonomy" id="3880"/>
    <lineage>
        <taxon>Eukaryota</taxon>
        <taxon>Viridiplantae</taxon>
        <taxon>Streptophyta</taxon>
        <taxon>Embryophyta</taxon>
        <taxon>Tracheophyta</taxon>
        <taxon>Spermatophyta</taxon>
        <taxon>Magnoliopsida</taxon>
        <taxon>eudicotyledons</taxon>
        <taxon>Gunneridae</taxon>
        <taxon>Pentapetalae</taxon>
        <taxon>rosids</taxon>
        <taxon>fabids</taxon>
        <taxon>Fabales</taxon>
        <taxon>Fabaceae</taxon>
        <taxon>Papilionoideae</taxon>
        <taxon>50 kb inversion clade</taxon>
        <taxon>NPAAA clade</taxon>
        <taxon>Hologalegina</taxon>
        <taxon>IRL clade</taxon>
        <taxon>Trifolieae</taxon>
        <taxon>Medicago</taxon>
    </lineage>
</organism>
<name>G7L3X3_MEDTR</name>
<evidence type="ECO:0000313" key="3">
    <source>
        <dbReference type="Proteomes" id="UP000002051"/>
    </source>
</evidence>
<dbReference type="EMBL" id="CM001223">
    <property type="protein sequence ID" value="AES81912.1"/>
    <property type="molecule type" value="Genomic_DNA"/>
</dbReference>
<gene>
    <name evidence="1" type="ordered locus">MTR_7g102250</name>
</gene>